<name>A0ACA9MDP1_9GLOM</name>
<evidence type="ECO:0000313" key="1">
    <source>
        <dbReference type="EMBL" id="CAG8585579.1"/>
    </source>
</evidence>
<organism evidence="1 2">
    <name type="scientific">Scutellospora calospora</name>
    <dbReference type="NCBI Taxonomy" id="85575"/>
    <lineage>
        <taxon>Eukaryota</taxon>
        <taxon>Fungi</taxon>
        <taxon>Fungi incertae sedis</taxon>
        <taxon>Mucoromycota</taxon>
        <taxon>Glomeromycotina</taxon>
        <taxon>Glomeromycetes</taxon>
        <taxon>Diversisporales</taxon>
        <taxon>Gigasporaceae</taxon>
        <taxon>Scutellospora</taxon>
    </lineage>
</organism>
<dbReference type="Proteomes" id="UP000789860">
    <property type="component" value="Unassembled WGS sequence"/>
</dbReference>
<reference evidence="1" key="1">
    <citation type="submission" date="2021-06" db="EMBL/GenBank/DDBJ databases">
        <authorList>
            <person name="Kallberg Y."/>
            <person name="Tangrot J."/>
            <person name="Rosling A."/>
        </authorList>
    </citation>
    <scope>NUCLEOTIDE SEQUENCE</scope>
    <source>
        <strain evidence="1">AU212A</strain>
    </source>
</reference>
<gene>
    <name evidence="1" type="ORF">SCALOS_LOCUS6376</name>
</gene>
<keyword evidence="2" id="KW-1185">Reference proteome</keyword>
<evidence type="ECO:0000313" key="2">
    <source>
        <dbReference type="Proteomes" id="UP000789860"/>
    </source>
</evidence>
<dbReference type="EMBL" id="CAJVPM010012030">
    <property type="protein sequence ID" value="CAG8585579.1"/>
    <property type="molecule type" value="Genomic_DNA"/>
</dbReference>
<feature type="non-terminal residue" evidence="1">
    <location>
        <position position="1"/>
    </location>
</feature>
<sequence>DISNSENVCVESMRLMIWTALAKSLRTCTPPASNSNIMGNMRSSNTCEIPFHYHQLRLKCFSEGWAPVRPGEGMNNRTDVNADKAVD</sequence>
<feature type="non-terminal residue" evidence="1">
    <location>
        <position position="87"/>
    </location>
</feature>
<proteinExistence type="predicted"/>
<protein>
    <submittedName>
        <fullName evidence="1">2378_t:CDS:1</fullName>
    </submittedName>
</protein>
<comment type="caution">
    <text evidence="1">The sequence shown here is derived from an EMBL/GenBank/DDBJ whole genome shotgun (WGS) entry which is preliminary data.</text>
</comment>
<accession>A0ACA9MDP1</accession>